<gene>
    <name evidence="2" type="ORF">BN159_2562</name>
</gene>
<dbReference type="PANTHER" id="PTHR18964:SF173">
    <property type="entry name" value="GLUCOKINASE"/>
    <property type="match status" value="1"/>
</dbReference>
<dbReference type="STRING" id="1214101.BN159_2562"/>
<dbReference type="AlphaFoldDB" id="K4QTT1"/>
<dbReference type="SUPFAM" id="SSF53067">
    <property type="entry name" value="Actin-like ATPase domain"/>
    <property type="match status" value="1"/>
</dbReference>
<dbReference type="PANTHER" id="PTHR18964">
    <property type="entry name" value="ROK (REPRESSOR, ORF, KINASE) FAMILY"/>
    <property type="match status" value="1"/>
</dbReference>
<dbReference type="InterPro" id="IPR000600">
    <property type="entry name" value="ROK"/>
</dbReference>
<organism evidence="2 3">
    <name type="scientific">Streptomyces davaonensis (strain DSM 101723 / JCM 4913 / KCC S-0913 / 768)</name>
    <dbReference type="NCBI Taxonomy" id="1214101"/>
    <lineage>
        <taxon>Bacteria</taxon>
        <taxon>Bacillati</taxon>
        <taxon>Actinomycetota</taxon>
        <taxon>Actinomycetes</taxon>
        <taxon>Kitasatosporales</taxon>
        <taxon>Streptomycetaceae</taxon>
        <taxon>Streptomyces</taxon>
    </lineage>
</organism>
<evidence type="ECO:0000313" key="2">
    <source>
        <dbReference type="EMBL" id="CCK26941.1"/>
    </source>
</evidence>
<dbReference type="InterPro" id="IPR036388">
    <property type="entry name" value="WH-like_DNA-bd_sf"/>
</dbReference>
<dbReference type="Pfam" id="PF00480">
    <property type="entry name" value="ROK"/>
    <property type="match status" value="1"/>
</dbReference>
<dbReference type="PATRIC" id="fig|1214101.3.peg.2602"/>
<dbReference type="RefSeq" id="WP_015657335.1">
    <property type="nucleotide sequence ID" value="NC_020504.1"/>
</dbReference>
<dbReference type="HOGENOM" id="CLU_036604_13_3_11"/>
<proteinExistence type="inferred from homology"/>
<dbReference type="Gene3D" id="3.30.420.40">
    <property type="match status" value="2"/>
</dbReference>
<dbReference type="SUPFAM" id="SSF46785">
    <property type="entry name" value="Winged helix' DNA-binding domain"/>
    <property type="match status" value="1"/>
</dbReference>
<reference evidence="2 3" key="1">
    <citation type="journal article" date="2012" name="J. Bacteriol.">
        <title>Genome sequence of the bacterium Streptomyces davawensis JCM 4913 and heterologous production of the unique antibiotic roseoflavin.</title>
        <authorList>
            <person name="Jankowitsch F."/>
            <person name="Schwarz J."/>
            <person name="Ruckert C."/>
            <person name="Gust B."/>
            <person name="Szczepanowski R."/>
            <person name="Blom J."/>
            <person name="Pelzer S."/>
            <person name="Kalinowski J."/>
            <person name="Mack M."/>
        </authorList>
    </citation>
    <scope>NUCLEOTIDE SEQUENCE [LARGE SCALE GENOMIC DNA]</scope>
    <source>
        <strain evidence="3">DSM 101723 / JCM 4913 / KCC S-0913 / 768</strain>
    </source>
</reference>
<dbReference type="Proteomes" id="UP000008043">
    <property type="component" value="Chromosome"/>
</dbReference>
<dbReference type="InterPro" id="IPR036390">
    <property type="entry name" value="WH_DNA-bd_sf"/>
</dbReference>
<dbReference type="Gene3D" id="1.10.10.10">
    <property type="entry name" value="Winged helix-like DNA-binding domain superfamily/Winged helix DNA-binding domain"/>
    <property type="match status" value="1"/>
</dbReference>
<dbReference type="EMBL" id="HE971709">
    <property type="protein sequence ID" value="CCK26941.1"/>
    <property type="molecule type" value="Genomic_DNA"/>
</dbReference>
<dbReference type="InterPro" id="IPR049874">
    <property type="entry name" value="ROK_cs"/>
</dbReference>
<dbReference type="OrthoDB" id="3189808at2"/>
<dbReference type="eggNOG" id="COG1940">
    <property type="taxonomic scope" value="Bacteria"/>
</dbReference>
<comment type="similarity">
    <text evidence="1">Belongs to the ROK (NagC/XylR) family.</text>
</comment>
<dbReference type="InterPro" id="IPR043129">
    <property type="entry name" value="ATPase_NBD"/>
</dbReference>
<accession>K4QTT1</accession>
<name>K4QTT1_STRDJ</name>
<dbReference type="KEGG" id="sdv:BN159_2562"/>
<evidence type="ECO:0000256" key="1">
    <source>
        <dbReference type="ARBA" id="ARBA00006479"/>
    </source>
</evidence>
<sequence length="388" mass="40246">MTTDTAGAGELLTILRDGRSRTRADLVKLTGLARSTVGVRLDALLKQGWVVPEGEAVSSGGRPAVSYAFNPEARVVLAADLGALHARAAVTNLAAGILAERRTELAIAEGPETVLGWLADAFTELLEETGHTREEVSGVGVGLPGPVSHETGRPINPPIMPGWDDFDVAGWLGSRLGAPVLVDNDVNIMALGEHWSTIRDVEHMIFVKIGTGIGSGLITEHRLHRGAQGAAGDIGHVRVADADPDVMCPCGNTGCLEAIAGGNALAARLRVSGIEARNAGDVIAQVRAAEPAAISLVREAGRNVGDVLASLVSFFNPSVIVIGGELAEAGEHLLAGVRERVYSRSLPLATANLQIRVSRLGEQVGVIGAAAMVIDEALASDAIDRTLA</sequence>
<protein>
    <submittedName>
        <fullName evidence="2">ROK family protein</fullName>
    </submittedName>
</protein>
<dbReference type="PROSITE" id="PS01125">
    <property type="entry name" value="ROK"/>
    <property type="match status" value="1"/>
</dbReference>
<keyword evidence="3" id="KW-1185">Reference proteome</keyword>
<evidence type="ECO:0000313" key="3">
    <source>
        <dbReference type="Proteomes" id="UP000008043"/>
    </source>
</evidence>